<keyword evidence="6 12" id="KW-1133">Transmembrane helix</keyword>
<proteinExistence type="inferred from homology"/>
<feature type="transmembrane region" description="Helical" evidence="12">
    <location>
        <begin position="59"/>
        <end position="86"/>
    </location>
</feature>
<evidence type="ECO:0000256" key="3">
    <source>
        <dbReference type="ARBA" id="ARBA00022448"/>
    </source>
</evidence>
<evidence type="ECO:0000256" key="7">
    <source>
        <dbReference type="ARBA" id="ARBA00023010"/>
    </source>
</evidence>
<dbReference type="PANTHER" id="PTHR10906">
    <property type="entry name" value="SECY/SEC61-ALPHA FAMILY MEMBER"/>
    <property type="match status" value="1"/>
</dbReference>
<dbReference type="Pfam" id="PF00344">
    <property type="entry name" value="SecY"/>
    <property type="match status" value="1"/>
</dbReference>
<keyword evidence="5 10" id="KW-0653">Protein transport</keyword>
<accession>D6GWX6</accession>
<name>D6GWX6_PARA5</name>
<comment type="function">
    <text evidence="9">The central subunit of the protein translocation channel SecYEG. Consists of two halves formed by TMs 1-5 and 6-10. These two domains form a lateral gate at the front which open onto the bilayer between TMs 2 and 7, and are clamped together by SecE at the back. The channel is closed by both a pore ring composed of hydrophobic SecY resides and a short helix (helix 2A) on the extracellular side of the membrane which forms a plug. The plug probably moves laterally to allow the channel to open. The ring and the pore may move independently.</text>
</comment>
<evidence type="ECO:0000256" key="11">
    <source>
        <dbReference type="RuleBase" id="RU004349"/>
    </source>
</evidence>
<dbReference type="NCBIfam" id="NF006341">
    <property type="entry name" value="PRK08568.1-5"/>
    <property type="match status" value="1"/>
</dbReference>
<comment type="subcellular location">
    <subcellularLocation>
        <location evidence="1 10">Membrane</location>
        <topology evidence="1 10">Multi-pass membrane protein</topology>
    </subcellularLocation>
</comment>
<dbReference type="PROSITE" id="PS00755">
    <property type="entry name" value="SECY_1"/>
    <property type="match status" value="1"/>
</dbReference>
<organism evidence="13 14">
    <name type="scientific">Candidatus Parvarchaeum acidophilus ARMAN-5</name>
    <dbReference type="NCBI Taxonomy" id="662762"/>
    <lineage>
        <taxon>Archaea</taxon>
        <taxon>Candidatus Parvarchaeota</taxon>
        <taxon>Candidatus Parvarchaeum</taxon>
    </lineage>
</organism>
<dbReference type="SUPFAM" id="SSF103491">
    <property type="entry name" value="Preprotein translocase SecY subunit"/>
    <property type="match status" value="1"/>
</dbReference>
<feature type="transmembrane region" description="Helical" evidence="12">
    <location>
        <begin position="399"/>
        <end position="421"/>
    </location>
</feature>
<feature type="transmembrane region" description="Helical" evidence="12">
    <location>
        <begin position="427"/>
        <end position="444"/>
    </location>
</feature>
<evidence type="ECO:0000313" key="13">
    <source>
        <dbReference type="EMBL" id="EFD92277.1"/>
    </source>
</evidence>
<protein>
    <recommendedName>
        <fullName evidence="9">Protein translocase subunit SecY</fullName>
    </recommendedName>
</protein>
<dbReference type="PIRSF" id="PIRSF004557">
    <property type="entry name" value="SecY"/>
    <property type="match status" value="1"/>
</dbReference>
<dbReference type="EMBL" id="GG745612">
    <property type="protein sequence ID" value="EFD92277.1"/>
    <property type="molecule type" value="Genomic_DNA"/>
</dbReference>
<dbReference type="GO" id="GO:0016020">
    <property type="term" value="C:membrane"/>
    <property type="evidence" value="ECO:0007669"/>
    <property type="project" value="UniProtKB-SubCell"/>
</dbReference>
<evidence type="ECO:0000256" key="9">
    <source>
        <dbReference type="RuleBase" id="RU000537"/>
    </source>
</evidence>
<dbReference type="Proteomes" id="UP000009376">
    <property type="component" value="Unassembled WGS sequence"/>
</dbReference>
<evidence type="ECO:0000256" key="12">
    <source>
        <dbReference type="SAM" id="Phobius"/>
    </source>
</evidence>
<dbReference type="InterPro" id="IPR023201">
    <property type="entry name" value="SecY_dom_sf"/>
</dbReference>
<dbReference type="GO" id="GO:0015031">
    <property type="term" value="P:protein transport"/>
    <property type="evidence" value="ECO:0007669"/>
    <property type="project" value="UniProtKB-KW"/>
</dbReference>
<feature type="transmembrane region" description="Helical" evidence="12">
    <location>
        <begin position="206"/>
        <end position="235"/>
    </location>
</feature>
<evidence type="ECO:0000256" key="5">
    <source>
        <dbReference type="ARBA" id="ARBA00022927"/>
    </source>
</evidence>
<comment type="similarity">
    <text evidence="2 11">Belongs to the SecY/SEC61-alpha family.</text>
</comment>
<evidence type="ECO:0000256" key="2">
    <source>
        <dbReference type="ARBA" id="ARBA00005751"/>
    </source>
</evidence>
<sequence>MNDKLKKFLSNLPAVSVPDKKLDLKTKMLWTFVIVVLFIVMSFVPLFGVSKSYSLSFEVLQVLIASHFGSLLSLGIGPIVSASIIIQMLQGTKIINIDTATKEGRVTFQGIQKIAAFAFIAIENGVYVFSGALTPAGPGIFFPLVMFVQLFLAGVVLMFMDETVSKWGIGSGISLFILAGISLQLINTAFNPFVTPIGAIPSIISAFIAGIPLNAVFPIITVISTVALFAVAIWLQSIKVELPLSFGRLRGYSIRWPVSLFYTSIIPIVLIVSMVAGVQFFGLTLSHMGINFLGTFTTESTTFGTQSVATGGLAAYLSPPTIQQLYTSAVTTGITALEIESMIIYTVILVVGAAAFSYVWMFLGGQDPRSVVKQLMESGLSMPGFRRDERVLVDIFKRYIIPLAILGGALTGLVAALAAFLDTLTEGIGILLIVMIIYQFYFSLQQDNPDEFKPIKDKLVGNTME</sequence>
<feature type="transmembrane region" description="Helical" evidence="12">
    <location>
        <begin position="140"/>
        <end position="160"/>
    </location>
</feature>
<dbReference type="AlphaFoldDB" id="D6GWX6"/>
<feature type="transmembrane region" description="Helical" evidence="12">
    <location>
        <begin position="28"/>
        <end position="47"/>
    </location>
</feature>
<gene>
    <name evidence="13" type="ORF">BJBARM5_0997</name>
</gene>
<reference evidence="13 14" key="1">
    <citation type="journal article" date="2010" name="Proc. Natl. Acad. Sci. U.S.A.">
        <title>Enigmatic, ultrasmall, uncultivated Archaea.</title>
        <authorList>
            <person name="Baker B.J."/>
            <person name="Comolli L.R."/>
            <person name="Dick G.J."/>
            <person name="Hauser L.J."/>
            <person name="Hyatt D."/>
            <person name="Dill B.D."/>
            <person name="Land M.L."/>
            <person name="Verberkmoes N.C."/>
            <person name="Hettich R.L."/>
            <person name="Banfield J.F."/>
        </authorList>
    </citation>
    <scope>NUCLEOTIDE SEQUENCE [LARGE SCALE GENOMIC DNA]</scope>
</reference>
<evidence type="ECO:0000256" key="8">
    <source>
        <dbReference type="ARBA" id="ARBA00023136"/>
    </source>
</evidence>
<keyword evidence="7 10" id="KW-0811">Translocation</keyword>
<keyword evidence="4 10" id="KW-0812">Transmembrane</keyword>
<dbReference type="PRINTS" id="PR00303">
    <property type="entry name" value="SECYTRNLCASE"/>
</dbReference>
<evidence type="ECO:0000256" key="4">
    <source>
        <dbReference type="ARBA" id="ARBA00022692"/>
    </source>
</evidence>
<keyword evidence="8 12" id="KW-0472">Membrane</keyword>
<feature type="transmembrane region" description="Helical" evidence="12">
    <location>
        <begin position="114"/>
        <end position="134"/>
    </location>
</feature>
<dbReference type="Gene3D" id="1.10.3370.10">
    <property type="entry name" value="SecY subunit domain"/>
    <property type="match status" value="1"/>
</dbReference>
<feature type="transmembrane region" description="Helical" evidence="12">
    <location>
        <begin position="342"/>
        <end position="363"/>
    </location>
</feature>
<dbReference type="PROSITE" id="PS00756">
    <property type="entry name" value="SECY_2"/>
    <property type="match status" value="1"/>
</dbReference>
<dbReference type="InterPro" id="IPR002208">
    <property type="entry name" value="SecY/SEC61-alpha"/>
</dbReference>
<feature type="transmembrane region" description="Helical" evidence="12">
    <location>
        <begin position="167"/>
        <end position="186"/>
    </location>
</feature>
<evidence type="ECO:0000313" key="14">
    <source>
        <dbReference type="Proteomes" id="UP000009376"/>
    </source>
</evidence>
<dbReference type="InterPro" id="IPR030659">
    <property type="entry name" value="SecY_CS"/>
</dbReference>
<keyword evidence="3 10" id="KW-0813">Transport</keyword>
<evidence type="ECO:0000256" key="1">
    <source>
        <dbReference type="ARBA" id="ARBA00004141"/>
    </source>
</evidence>
<feature type="transmembrane region" description="Helical" evidence="12">
    <location>
        <begin position="256"/>
        <end position="281"/>
    </location>
</feature>
<evidence type="ECO:0000256" key="10">
    <source>
        <dbReference type="RuleBase" id="RU003484"/>
    </source>
</evidence>
<evidence type="ECO:0000256" key="6">
    <source>
        <dbReference type="ARBA" id="ARBA00022989"/>
    </source>
</evidence>